<dbReference type="EMBL" id="KV722431">
    <property type="protein sequence ID" value="OCH89266.1"/>
    <property type="molecule type" value="Genomic_DNA"/>
</dbReference>
<reference evidence="1 2" key="1">
    <citation type="submission" date="2016-07" db="EMBL/GenBank/DDBJ databases">
        <title>Draft genome of the white-rot fungus Obba rivulosa 3A-2.</title>
        <authorList>
            <consortium name="DOE Joint Genome Institute"/>
            <person name="Miettinen O."/>
            <person name="Riley R."/>
            <person name="Acob R."/>
            <person name="Barry K."/>
            <person name="Cullen D."/>
            <person name="De Vries R."/>
            <person name="Hainaut M."/>
            <person name="Hatakka A."/>
            <person name="Henrissat B."/>
            <person name="Hilden K."/>
            <person name="Kuo R."/>
            <person name="Labutti K."/>
            <person name="Lipzen A."/>
            <person name="Makela M.R."/>
            <person name="Sandor L."/>
            <person name="Spatafora J.W."/>
            <person name="Grigoriev I.V."/>
            <person name="Hibbett D.S."/>
        </authorList>
    </citation>
    <scope>NUCLEOTIDE SEQUENCE [LARGE SCALE GENOMIC DNA]</scope>
    <source>
        <strain evidence="1 2">3A-2</strain>
    </source>
</reference>
<name>A0A8E2AQV7_9APHY</name>
<protein>
    <submittedName>
        <fullName evidence="1">Uncharacterized protein</fullName>
    </submittedName>
</protein>
<sequence length="447" mass="51326">MYPIPYLTWLSRWPFTNNFSRADIHQMLSPDILHQLIKGTFKDHLITWVEDYIVLTYSKARAEEILADIHRRIAAAPSFSGLRRFPEGRRFKQWTGNNSKALMKVYIPAITGHVPDDMVQCIHAFLDFCYIARRNIHTKESLEDLEEALDHFHCYHEVFRMTGVHPTGFSLSRQHSLKHYKTLIEAFDAPNGLCFSITESSHYNALGQMLQTNQRADKLEATHVNFKACGMLEKTSLALHAASTEHGDMNQNAGQGIAAGQNEGAMPALKTTEDDGDVSRLTVYNYINLASTSRLPKRKYSKSAESLATELRQPRLLELIWRFLYDQLDPDSMIFSDQLLVTDCPVFEQKIYVYHSTAATFFTPSDPCGTGRMHREHIRATPSWYKGPPRYDCVFVNTNPNIDGMRGLEVARIRLFMAFKFRSIHYPCALVHWYERTADEPDDITGY</sequence>
<evidence type="ECO:0000313" key="1">
    <source>
        <dbReference type="EMBL" id="OCH89266.1"/>
    </source>
</evidence>
<dbReference type="Proteomes" id="UP000250043">
    <property type="component" value="Unassembled WGS sequence"/>
</dbReference>
<gene>
    <name evidence="1" type="ORF">OBBRIDRAFT_813252</name>
</gene>
<accession>A0A8E2AQV7</accession>
<dbReference type="OrthoDB" id="3199698at2759"/>
<dbReference type="InterPro" id="IPR041078">
    <property type="entry name" value="Plavaka"/>
</dbReference>
<proteinExistence type="predicted"/>
<keyword evidence="2" id="KW-1185">Reference proteome</keyword>
<dbReference type="Pfam" id="PF18759">
    <property type="entry name" value="Plavaka"/>
    <property type="match status" value="1"/>
</dbReference>
<organism evidence="1 2">
    <name type="scientific">Obba rivulosa</name>
    <dbReference type="NCBI Taxonomy" id="1052685"/>
    <lineage>
        <taxon>Eukaryota</taxon>
        <taxon>Fungi</taxon>
        <taxon>Dikarya</taxon>
        <taxon>Basidiomycota</taxon>
        <taxon>Agaricomycotina</taxon>
        <taxon>Agaricomycetes</taxon>
        <taxon>Polyporales</taxon>
        <taxon>Gelatoporiaceae</taxon>
        <taxon>Obba</taxon>
    </lineage>
</organism>
<evidence type="ECO:0000313" key="2">
    <source>
        <dbReference type="Proteomes" id="UP000250043"/>
    </source>
</evidence>
<dbReference type="AlphaFoldDB" id="A0A8E2AQV7"/>